<feature type="region of interest" description="Disordered" evidence="1">
    <location>
        <begin position="200"/>
        <end position="222"/>
    </location>
</feature>
<dbReference type="PROSITE" id="PS51257">
    <property type="entry name" value="PROKAR_LIPOPROTEIN"/>
    <property type="match status" value="1"/>
</dbReference>
<feature type="compositionally biased region" description="Low complexity" evidence="1">
    <location>
        <begin position="29"/>
        <end position="43"/>
    </location>
</feature>
<reference evidence="5 6" key="1">
    <citation type="submission" date="2023-05" db="EMBL/GenBank/DDBJ databases">
        <title>Streptantibioticus silvisoli sp. nov., acidotolerant actinomycetes 1 from pine litter.</title>
        <authorList>
            <person name="Swiecimska M."/>
            <person name="Golinska P."/>
            <person name="Sangal V."/>
            <person name="Wachnowicz B."/>
            <person name="Goodfellow M."/>
        </authorList>
    </citation>
    <scope>NUCLEOTIDE SEQUENCE</scope>
    <source>
        <strain evidence="5">SL13</strain>
        <strain evidence="4 6">SL54</strain>
    </source>
</reference>
<feature type="domain" description="DUF4232" evidence="3">
    <location>
        <begin position="96"/>
        <end position="218"/>
    </location>
</feature>
<evidence type="ECO:0000313" key="6">
    <source>
        <dbReference type="Proteomes" id="UP001156398"/>
    </source>
</evidence>
<evidence type="ECO:0000256" key="2">
    <source>
        <dbReference type="SAM" id="SignalP"/>
    </source>
</evidence>
<dbReference type="Proteomes" id="UP001156398">
    <property type="component" value="Unassembled WGS sequence"/>
</dbReference>
<gene>
    <name evidence="4" type="ORF">POF43_000520</name>
    <name evidence="5" type="ORF">POF50_017015</name>
</gene>
<name>A0AA90K9D4_9ACTN</name>
<feature type="signal peptide" evidence="2">
    <location>
        <begin position="1"/>
        <end position="23"/>
    </location>
</feature>
<feature type="compositionally biased region" description="Gly residues" evidence="1">
    <location>
        <begin position="63"/>
        <end position="92"/>
    </location>
</feature>
<feature type="chain" id="PRO_5041652979" evidence="2">
    <location>
        <begin position="24"/>
        <end position="222"/>
    </location>
</feature>
<dbReference type="InterPro" id="IPR025326">
    <property type="entry name" value="DUF4232"/>
</dbReference>
<feature type="compositionally biased region" description="Low complexity" evidence="1">
    <location>
        <begin position="53"/>
        <end position="62"/>
    </location>
</feature>
<sequence>MLTRTARRSLPVAALVAAGLALAACGSNSTTASGTSSATPPSGGSAGAGGGTSATTSTPGGSTAAGGSGTSGDGAGNAGNTGGTGAGGGPAAGSGCRTANLAFSSSGGMGEGEVLINLKNVGATSCSMHGFPGVDLKGRDGTVSAARSTMAAPSVTLAPGRTTEFTLHYPPNNTGGSGETFTTAEVTPPNETHSHTMTLGINVPADSDSAPAISVDPVGAGK</sequence>
<keyword evidence="6" id="KW-1185">Reference proteome</keyword>
<organism evidence="5">
    <name type="scientific">Streptantibioticus silvisoli</name>
    <dbReference type="NCBI Taxonomy" id="2705255"/>
    <lineage>
        <taxon>Bacteria</taxon>
        <taxon>Bacillati</taxon>
        <taxon>Actinomycetota</taxon>
        <taxon>Actinomycetes</taxon>
        <taxon>Kitasatosporales</taxon>
        <taxon>Streptomycetaceae</taxon>
        <taxon>Streptantibioticus</taxon>
    </lineage>
</organism>
<evidence type="ECO:0000313" key="5">
    <source>
        <dbReference type="EMBL" id="MDI5971023.1"/>
    </source>
</evidence>
<accession>A0AA90K9D4</accession>
<evidence type="ECO:0000256" key="1">
    <source>
        <dbReference type="SAM" id="MobiDB-lite"/>
    </source>
</evidence>
<dbReference type="RefSeq" id="WP_271314733.1">
    <property type="nucleotide sequence ID" value="NZ_JAAGKO020000001.1"/>
</dbReference>
<comment type="caution">
    <text evidence="5">The sequence shown here is derived from an EMBL/GenBank/DDBJ whole genome shotgun (WGS) entry which is preliminary data.</text>
</comment>
<dbReference type="EMBL" id="JAAGKO020000001">
    <property type="protein sequence ID" value="MDI5961222.1"/>
    <property type="molecule type" value="Genomic_DNA"/>
</dbReference>
<dbReference type="AlphaFoldDB" id="A0AA90K9D4"/>
<evidence type="ECO:0000313" key="4">
    <source>
        <dbReference type="EMBL" id="MDI5961222.1"/>
    </source>
</evidence>
<dbReference type="EMBL" id="JABXJJ020000019">
    <property type="protein sequence ID" value="MDI5971023.1"/>
    <property type="molecule type" value="Genomic_DNA"/>
</dbReference>
<keyword evidence="2" id="KW-0732">Signal</keyword>
<proteinExistence type="predicted"/>
<dbReference type="Pfam" id="PF14016">
    <property type="entry name" value="DUF4232"/>
    <property type="match status" value="1"/>
</dbReference>
<feature type="region of interest" description="Disordered" evidence="1">
    <location>
        <begin position="29"/>
        <end position="93"/>
    </location>
</feature>
<protein>
    <submittedName>
        <fullName evidence="5">DUF4232 domain-containing protein</fullName>
    </submittedName>
</protein>
<evidence type="ECO:0000259" key="3">
    <source>
        <dbReference type="Pfam" id="PF14016"/>
    </source>
</evidence>